<feature type="compositionally biased region" description="Low complexity" evidence="1">
    <location>
        <begin position="318"/>
        <end position="343"/>
    </location>
</feature>
<organism evidence="3 4">
    <name type="scientific">Globodera rostochiensis</name>
    <name type="common">Golden nematode worm</name>
    <name type="synonym">Heterodera rostochiensis</name>
    <dbReference type="NCBI Taxonomy" id="31243"/>
    <lineage>
        <taxon>Eukaryota</taxon>
        <taxon>Metazoa</taxon>
        <taxon>Ecdysozoa</taxon>
        <taxon>Nematoda</taxon>
        <taxon>Chromadorea</taxon>
        <taxon>Rhabditida</taxon>
        <taxon>Tylenchina</taxon>
        <taxon>Tylenchomorpha</taxon>
        <taxon>Tylenchoidea</taxon>
        <taxon>Heteroderidae</taxon>
        <taxon>Heteroderinae</taxon>
        <taxon>Globodera</taxon>
    </lineage>
</organism>
<sequence length="479" mass="51114">MKFRSLFNVKMIRRHLSLKKLFVVLHLFQLLFRLHLLSSTAFVRPTNCYDIRGQTMNRFSTADKLNKSSGIYNLKNANSYTQQLLDVIALQQKQNNENGSSFTPNSVAESPAQFAVAVPAASPPSEPSEFSNGNMKSKHFGNGDGELDMLFGFFIMNGACIVFFLLFGVCVICNCAARKPKFHGSEEKKKKPTVGRLVAAIAPGGFASKAKAKDSTAEKVEENGGNTPLLFAEKQNSDNSNKSNARSTGRSFKSLVARAIAASRGEVPEGATDVERQQPSAAPGTTDTASGGRASPPSVATAIAPGALPDRPSAQQCSPSASRRPSGASSRRPSGATSRRPSGATCCSMTTSVLTSPQIASSSACSSTADIVDLNNNGRRPPTAGGDNDGPPPPPPGVDESVHSRYRTQHQHRNRNNVNGTSNNRTTTMVTFAVPTAKMRGAQAVAERAGEEHRPMNALRSGGIKGEEEEAEEEEVIFL</sequence>
<evidence type="ECO:0000313" key="4">
    <source>
        <dbReference type="WBParaSite" id="Gr19_v10_g8297.t1"/>
    </source>
</evidence>
<dbReference type="Proteomes" id="UP000887572">
    <property type="component" value="Unplaced"/>
</dbReference>
<feature type="compositionally biased region" description="Polar residues" evidence="1">
    <location>
        <begin position="237"/>
        <end position="250"/>
    </location>
</feature>
<feature type="region of interest" description="Disordered" evidence="1">
    <location>
        <begin position="445"/>
        <end position="479"/>
    </location>
</feature>
<protein>
    <submittedName>
        <fullName evidence="4">Uncharacterized protein</fullName>
    </submittedName>
</protein>
<feature type="transmembrane region" description="Helical" evidence="2">
    <location>
        <begin position="150"/>
        <end position="173"/>
    </location>
</feature>
<feature type="region of interest" description="Disordered" evidence="1">
    <location>
        <begin position="211"/>
        <end position="250"/>
    </location>
</feature>
<accession>A0A914IA34</accession>
<evidence type="ECO:0000256" key="2">
    <source>
        <dbReference type="SAM" id="Phobius"/>
    </source>
</evidence>
<keyword evidence="2" id="KW-0472">Membrane</keyword>
<proteinExistence type="predicted"/>
<feature type="compositionally biased region" description="Basic residues" evidence="1">
    <location>
        <begin position="404"/>
        <end position="415"/>
    </location>
</feature>
<dbReference type="WBParaSite" id="Gr19_v10_g8297.t1">
    <property type="protein sequence ID" value="Gr19_v10_g8297.t1"/>
    <property type="gene ID" value="Gr19_v10_g8297"/>
</dbReference>
<feature type="compositionally biased region" description="Acidic residues" evidence="1">
    <location>
        <begin position="467"/>
        <end position="479"/>
    </location>
</feature>
<feature type="compositionally biased region" description="Low complexity" evidence="1">
    <location>
        <begin position="416"/>
        <end position="425"/>
    </location>
</feature>
<evidence type="ECO:0000313" key="3">
    <source>
        <dbReference type="Proteomes" id="UP000887572"/>
    </source>
</evidence>
<keyword evidence="3" id="KW-1185">Reference proteome</keyword>
<keyword evidence="2" id="KW-1133">Transmembrane helix</keyword>
<feature type="region of interest" description="Disordered" evidence="1">
    <location>
        <begin position="263"/>
        <end position="348"/>
    </location>
</feature>
<name>A0A914IA34_GLORO</name>
<evidence type="ECO:0000256" key="1">
    <source>
        <dbReference type="SAM" id="MobiDB-lite"/>
    </source>
</evidence>
<feature type="compositionally biased region" description="Basic and acidic residues" evidence="1">
    <location>
        <begin position="211"/>
        <end position="222"/>
    </location>
</feature>
<dbReference type="AlphaFoldDB" id="A0A914IA34"/>
<reference evidence="4" key="1">
    <citation type="submission" date="2022-11" db="UniProtKB">
        <authorList>
            <consortium name="WormBaseParasite"/>
        </authorList>
    </citation>
    <scope>IDENTIFICATION</scope>
</reference>
<feature type="compositionally biased region" description="Polar residues" evidence="1">
    <location>
        <begin position="277"/>
        <end position="289"/>
    </location>
</feature>
<keyword evidence="2" id="KW-0812">Transmembrane</keyword>
<feature type="region of interest" description="Disordered" evidence="1">
    <location>
        <begin position="371"/>
        <end position="425"/>
    </location>
</feature>